<dbReference type="GO" id="GO:0005634">
    <property type="term" value="C:nucleus"/>
    <property type="evidence" value="ECO:0007669"/>
    <property type="project" value="InterPro"/>
</dbReference>
<dbReference type="PANTHER" id="PTHR31251">
    <property type="entry name" value="SQUAMOSA PROMOTER-BINDING-LIKE PROTEIN 4"/>
    <property type="match status" value="1"/>
</dbReference>
<evidence type="ECO:0000256" key="2">
    <source>
        <dbReference type="ARBA" id="ARBA00022771"/>
    </source>
</evidence>
<keyword evidence="2" id="KW-0863">Zinc-finger</keyword>
<proteinExistence type="predicted"/>
<reference evidence="6" key="1">
    <citation type="submission" date="2015-08" db="EMBL/GenBank/DDBJ databases">
        <authorList>
            <person name="Babu N.S."/>
            <person name="Beckwith C.J."/>
            <person name="Beseler K.G."/>
            <person name="Brison A."/>
            <person name="Carone J.V."/>
            <person name="Caskin T.P."/>
            <person name="Diamond M."/>
            <person name="Durham M.E."/>
            <person name="Foxe J.M."/>
            <person name="Go M."/>
            <person name="Henderson B.A."/>
            <person name="Jones I.B."/>
            <person name="McGettigan J.A."/>
            <person name="Micheletti S.J."/>
            <person name="Nasrallah M.E."/>
            <person name="Ortiz D."/>
            <person name="Piller C.R."/>
            <person name="Privatt S.R."/>
            <person name="Schneider S.L."/>
            <person name="Sharp S."/>
            <person name="Smith T.C."/>
            <person name="Stanton J.D."/>
            <person name="Ullery H.E."/>
            <person name="Wilson R.J."/>
            <person name="Serrano M.G."/>
            <person name="Buck G."/>
            <person name="Lee V."/>
            <person name="Wang Y."/>
            <person name="Carvalho R."/>
            <person name="Voegtly L."/>
            <person name="Shi R."/>
            <person name="Duckworth R."/>
            <person name="Johnson A."/>
            <person name="Loviza R."/>
            <person name="Walstead R."/>
            <person name="Shah Z."/>
            <person name="Kiflezghi M."/>
            <person name="Wade K."/>
            <person name="Ball S.L."/>
            <person name="Bradley K.W."/>
            <person name="Asai D.J."/>
            <person name="Bowman C.A."/>
            <person name="Russell D.A."/>
            <person name="Pope W.H."/>
            <person name="Jacobs-Sera D."/>
            <person name="Hendrix R.W."/>
            <person name="Hatfull G.F."/>
        </authorList>
    </citation>
    <scope>NUCLEOTIDE SEQUENCE</scope>
</reference>
<organism evidence="6">
    <name type="scientific">Auxenochlorella protothecoides</name>
    <name type="common">Green microalga</name>
    <name type="synonym">Chlorella protothecoides</name>
    <dbReference type="NCBI Taxonomy" id="3075"/>
    <lineage>
        <taxon>Eukaryota</taxon>
        <taxon>Viridiplantae</taxon>
        <taxon>Chlorophyta</taxon>
        <taxon>core chlorophytes</taxon>
        <taxon>Trebouxiophyceae</taxon>
        <taxon>Chlorellales</taxon>
        <taxon>Chlorellaceae</taxon>
        <taxon>Auxenochlorella</taxon>
    </lineage>
</organism>
<feature type="region of interest" description="Disordered" evidence="4">
    <location>
        <begin position="301"/>
        <end position="344"/>
    </location>
</feature>
<dbReference type="EMBL" id="GDKF01010149">
    <property type="protein sequence ID" value="JAT68473.1"/>
    <property type="molecule type" value="Transcribed_RNA"/>
</dbReference>
<evidence type="ECO:0000256" key="3">
    <source>
        <dbReference type="ARBA" id="ARBA00022833"/>
    </source>
</evidence>
<evidence type="ECO:0000256" key="1">
    <source>
        <dbReference type="ARBA" id="ARBA00022723"/>
    </source>
</evidence>
<dbReference type="PANTHER" id="PTHR31251:SF169">
    <property type="entry name" value="SQUAMOSA PROMOTER-BINDING-LIKE PROTEIN 8"/>
    <property type="match status" value="1"/>
</dbReference>
<protein>
    <recommendedName>
        <fullName evidence="5">SBP-type domain-containing protein</fullName>
    </recommendedName>
</protein>
<dbReference type="AlphaFoldDB" id="A0A1D1ZP12"/>
<evidence type="ECO:0000313" key="6">
    <source>
        <dbReference type="EMBL" id="JAT68473.1"/>
    </source>
</evidence>
<dbReference type="InterPro" id="IPR044817">
    <property type="entry name" value="SBP-like"/>
</dbReference>
<dbReference type="SUPFAM" id="SSF103612">
    <property type="entry name" value="SBT domain"/>
    <property type="match status" value="1"/>
</dbReference>
<dbReference type="Gene3D" id="4.10.1100.10">
    <property type="entry name" value="Transcription factor, SBP-box domain"/>
    <property type="match status" value="1"/>
</dbReference>
<feature type="compositionally biased region" description="Low complexity" evidence="4">
    <location>
        <begin position="175"/>
        <end position="192"/>
    </location>
</feature>
<feature type="region of interest" description="Disordered" evidence="4">
    <location>
        <begin position="1"/>
        <end position="59"/>
    </location>
</feature>
<feature type="compositionally biased region" description="Pro residues" evidence="4">
    <location>
        <begin position="229"/>
        <end position="238"/>
    </location>
</feature>
<evidence type="ECO:0000256" key="4">
    <source>
        <dbReference type="SAM" id="MobiDB-lite"/>
    </source>
</evidence>
<keyword evidence="1" id="KW-0479">Metal-binding</keyword>
<dbReference type="Pfam" id="PF03110">
    <property type="entry name" value="SBP"/>
    <property type="match status" value="1"/>
</dbReference>
<dbReference type="GO" id="GO:0003677">
    <property type="term" value="F:DNA binding"/>
    <property type="evidence" value="ECO:0007669"/>
    <property type="project" value="InterPro"/>
</dbReference>
<feature type="region of interest" description="Disordered" evidence="4">
    <location>
        <begin position="135"/>
        <end position="244"/>
    </location>
</feature>
<dbReference type="GO" id="GO:0008270">
    <property type="term" value="F:zinc ion binding"/>
    <property type="evidence" value="ECO:0007669"/>
    <property type="project" value="UniProtKB-KW"/>
</dbReference>
<feature type="domain" description="SBP-type" evidence="5">
    <location>
        <begin position="56"/>
        <end position="133"/>
    </location>
</feature>
<feature type="compositionally biased region" description="Polar residues" evidence="4">
    <location>
        <begin position="28"/>
        <end position="38"/>
    </location>
</feature>
<evidence type="ECO:0000259" key="5">
    <source>
        <dbReference type="PROSITE" id="PS51141"/>
    </source>
</evidence>
<dbReference type="PROSITE" id="PS51141">
    <property type="entry name" value="ZF_SBP"/>
    <property type="match status" value="1"/>
</dbReference>
<sequence>MVPKGLVGVETSTRAPQDGRDAEGELVATTQTPGSPSKDTPLPPPRVRRGRPRNKQQSCQITDCQANLSLLGAYHKRYRVCDVHMRSLSVPFRGVDSRFCQQCGRFQELSAFDGEHRSCRERLLRHAGRRRRQSFLNSISNRALGRSSDEDSHGTPGTSKSDGGSACGGSPEQQAGPLLPRPRLSARRAGVPPRRRRAAPERLRRCHGGHAGPLHAELRQPPQRHPPHPHPALGPPQPATQLPARAGRLGGAVPTMLGPHLPPHIWPQECPAAALCAAGGPSHMVADVGLPTLRAQHGARARDQRNGAPCGEPCRVGPALPGVRPGGARHGRASKRASPPLRCP</sequence>
<keyword evidence="3" id="KW-0862">Zinc</keyword>
<dbReference type="InterPro" id="IPR004333">
    <property type="entry name" value="SBP_dom"/>
</dbReference>
<dbReference type="InterPro" id="IPR036893">
    <property type="entry name" value="SBP_sf"/>
</dbReference>
<name>A0A1D1ZP12_AUXPR</name>
<gene>
    <name evidence="6" type="ORF">g.11471</name>
</gene>
<accession>A0A1D1ZP12</accession>